<name>A0A9W7LBC4_9STRA</name>
<comment type="caution">
    <text evidence="2">The sequence shown here is derived from an EMBL/GenBank/DDBJ whole genome shotgun (WGS) entry which is preliminary data.</text>
</comment>
<dbReference type="Proteomes" id="UP001165065">
    <property type="component" value="Unassembled WGS sequence"/>
</dbReference>
<reference evidence="3" key="1">
    <citation type="journal article" date="2023" name="Commun. Biol.">
        <title>Genome analysis of Parmales, the sister group of diatoms, reveals the evolutionary specialization of diatoms from phago-mixotrophs to photoautotrophs.</title>
        <authorList>
            <person name="Ban H."/>
            <person name="Sato S."/>
            <person name="Yoshikawa S."/>
            <person name="Yamada K."/>
            <person name="Nakamura Y."/>
            <person name="Ichinomiya M."/>
            <person name="Sato N."/>
            <person name="Blanc-Mathieu R."/>
            <person name="Endo H."/>
            <person name="Kuwata A."/>
            <person name="Ogata H."/>
        </authorList>
    </citation>
    <scope>NUCLEOTIDE SEQUENCE [LARGE SCALE GENOMIC DNA]</scope>
</reference>
<dbReference type="OrthoDB" id="192918at2759"/>
<dbReference type="AlphaFoldDB" id="A0A9W7LBC4"/>
<evidence type="ECO:0000313" key="2">
    <source>
        <dbReference type="EMBL" id="GMI44890.1"/>
    </source>
</evidence>
<feature type="region of interest" description="Disordered" evidence="1">
    <location>
        <begin position="973"/>
        <end position="1001"/>
    </location>
</feature>
<sequence length="1124" mass="125220">MRRGSATSHFQEAIKKGSMTFNFKPPHSPAPHSESSRRSLAGATEFCDDKCVGFQDIIPAEGLEGDVIITVNGTDYDVGDYEICLNCLEYFYDFNFVHNWTTFNYDLEADESIVKEYRLDIPTLSASSGGGTTFFAAQGFSCVDCYAYLAPEVQIVLQWNEFYVTDFRATLSGRSKVNVGLGFVDPVILEIGNHLYPLHNESNFTDKVDFGLFTMDSRKSLMFEVGGFGRAAGAGTITGDVSAYGQISGKYKKLNAPDPHLWTYDYDGSYFKANISDIDISHLDLEEFGVDFSLIPSMDMRLIGTGFPFEGLEATTTASIRATTGFEITNKVPDSNMKIKVSDAVSTAGSTMEVVLTWKNAMHDEDTVEIFIHNDCWDDKVRHQILTEKLDFTKNNQAKLYWSVPYDASLSQLNFIGMDEFAGLTVCNPERYFLSLNLGKDKITEYHSNEFKLNVNAVDGGYGVTNPKNGDKLFSGEHNIFEWNNEGYYYFTEASASMRTEVKNVSIVLYGAETDCTISPLINSIVELFDPKWGCEESWVQITPSTKNDGYAEIFVPTTTLDGKALLDFDEVHASIIGVDNTNVFSRNEGQFRVFEGCPNDERYELTFHLNGKSSLHNIYVWDVQTGWYFTLHPNSNRDEKQSTKRMGVGAEADIIWGTNPTLDKFLTVHACKSDNVNLKAWEVDDVTYMEGLDMDDTYGNFGKSAATWMQGSGGTGDGKWTLNAVDSSGNSAGSFDVTVTGALKSVRGTPVAGGEGRRELEVDNNVQGGRGGEENNLRGKGEVTAVPGARRRLHHDDCVTMYYHIDTGISMTNVQYTQPDELREWTDPVANFLGYEQVETITLYNEPSCMSIDIIPYTEYTLHNFEGFDCSMLRKPPTYWENLWEGFLQGQAADVAIVVSGGVATVAATGGSMYLAYVVFIGGGFVGMKALRGGGRTGDGGEEGVEEEEVEVEVRMDQKRANMKKRMSSSFNFLNPMRKAAPPPPPPPPEKKKRKTLKEKANLDTSKKNIFQMFGLIAGRTDDPTETELEMAMNMAHEQNKSGESAFAGAAKEIRRRHSSVIDMEDELKRVKGKARQLELENQLLKERERVRELEEQLRKAKEGDAGARKKLVQMQSDSFLED</sequence>
<evidence type="ECO:0000313" key="3">
    <source>
        <dbReference type="Proteomes" id="UP001165065"/>
    </source>
</evidence>
<evidence type="ECO:0000256" key="1">
    <source>
        <dbReference type="SAM" id="MobiDB-lite"/>
    </source>
</evidence>
<organism evidence="2 3">
    <name type="scientific">Triparma columacea</name>
    <dbReference type="NCBI Taxonomy" id="722753"/>
    <lineage>
        <taxon>Eukaryota</taxon>
        <taxon>Sar</taxon>
        <taxon>Stramenopiles</taxon>
        <taxon>Ochrophyta</taxon>
        <taxon>Bolidophyceae</taxon>
        <taxon>Parmales</taxon>
        <taxon>Triparmaceae</taxon>
        <taxon>Triparma</taxon>
    </lineage>
</organism>
<feature type="compositionally biased region" description="Polar residues" evidence="1">
    <location>
        <begin position="1115"/>
        <end position="1124"/>
    </location>
</feature>
<protein>
    <submittedName>
        <fullName evidence="2">Uncharacterized protein</fullName>
    </submittedName>
</protein>
<accession>A0A9W7LBC4</accession>
<feature type="region of interest" description="Disordered" evidence="1">
    <location>
        <begin position="1098"/>
        <end position="1124"/>
    </location>
</feature>
<gene>
    <name evidence="2" type="ORF">TrCOL_g3155</name>
</gene>
<keyword evidence="3" id="KW-1185">Reference proteome</keyword>
<dbReference type="EMBL" id="BRYA01000231">
    <property type="protein sequence ID" value="GMI44890.1"/>
    <property type="molecule type" value="Genomic_DNA"/>
</dbReference>
<proteinExistence type="predicted"/>
<feature type="compositionally biased region" description="Basic and acidic residues" evidence="1">
    <location>
        <begin position="1098"/>
        <end position="1109"/>
    </location>
</feature>